<feature type="transmembrane region" description="Helical" evidence="1">
    <location>
        <begin position="46"/>
        <end position="71"/>
    </location>
</feature>
<keyword evidence="1" id="KW-0472">Membrane</keyword>
<reference evidence="3" key="1">
    <citation type="journal article" date="2019" name="Int. J. Syst. Evol. Microbiol.">
        <title>The Global Catalogue of Microorganisms (GCM) 10K type strain sequencing project: providing services to taxonomists for standard genome sequencing and annotation.</title>
        <authorList>
            <consortium name="The Broad Institute Genomics Platform"/>
            <consortium name="The Broad Institute Genome Sequencing Center for Infectious Disease"/>
            <person name="Wu L."/>
            <person name="Ma J."/>
        </authorList>
    </citation>
    <scope>NUCLEOTIDE SEQUENCE [LARGE SCALE GENOMIC DNA]</scope>
    <source>
        <strain evidence="3">NBRC 112502</strain>
    </source>
</reference>
<evidence type="ECO:0000313" key="2">
    <source>
        <dbReference type="EMBL" id="GLR65789.1"/>
    </source>
</evidence>
<evidence type="ECO:0000256" key="1">
    <source>
        <dbReference type="SAM" id="Phobius"/>
    </source>
</evidence>
<keyword evidence="3" id="KW-1185">Reference proteome</keyword>
<keyword evidence="1" id="KW-1133">Transmembrane helix</keyword>
<evidence type="ECO:0000313" key="3">
    <source>
        <dbReference type="Proteomes" id="UP001156641"/>
    </source>
</evidence>
<comment type="caution">
    <text evidence="2">The sequence shown here is derived from an EMBL/GenBank/DDBJ whole genome shotgun (WGS) entry which is preliminary data.</text>
</comment>
<feature type="transmembrane region" description="Helical" evidence="1">
    <location>
        <begin position="78"/>
        <end position="99"/>
    </location>
</feature>
<keyword evidence="1" id="KW-0812">Transmembrane</keyword>
<protein>
    <recommendedName>
        <fullName evidence="4">DUF1648 domain-containing protein</fullName>
    </recommendedName>
</protein>
<accession>A0ABQ6A6P0</accession>
<dbReference type="Proteomes" id="UP001156641">
    <property type="component" value="Unassembled WGS sequence"/>
</dbReference>
<proteinExistence type="predicted"/>
<evidence type="ECO:0008006" key="4">
    <source>
        <dbReference type="Google" id="ProtNLM"/>
    </source>
</evidence>
<name>A0ABQ6A6P0_9PROT</name>
<dbReference type="RefSeq" id="WP_284256318.1">
    <property type="nucleotide sequence ID" value="NZ_BSOS01000007.1"/>
</dbReference>
<gene>
    <name evidence="2" type="ORF">GCM10010909_04670</name>
</gene>
<sequence length="104" mass="11020">MLQSFSAVLATLALLAFISLLANQRFRDVDRLPMKIQLDGSPGWTAPRALALSLTPILAVFVLLPAAALLGNIGLGPLPVLVLSLSFIAMHLLHIGLIAKSLKV</sequence>
<organism evidence="2 3">
    <name type="scientific">Acidocella aquatica</name>
    <dbReference type="NCBI Taxonomy" id="1922313"/>
    <lineage>
        <taxon>Bacteria</taxon>
        <taxon>Pseudomonadati</taxon>
        <taxon>Pseudomonadota</taxon>
        <taxon>Alphaproteobacteria</taxon>
        <taxon>Acetobacterales</taxon>
        <taxon>Acidocellaceae</taxon>
        <taxon>Acidocella</taxon>
    </lineage>
</organism>
<dbReference type="EMBL" id="BSOS01000007">
    <property type="protein sequence ID" value="GLR65789.1"/>
    <property type="molecule type" value="Genomic_DNA"/>
</dbReference>